<dbReference type="OrthoDB" id="7700931at2759"/>
<evidence type="ECO:0000313" key="4">
    <source>
        <dbReference type="EMBL" id="KAF3771306.1"/>
    </source>
</evidence>
<evidence type="ECO:0000313" key="5">
    <source>
        <dbReference type="Proteomes" id="UP000803844"/>
    </source>
</evidence>
<feature type="compositionally biased region" description="Acidic residues" evidence="1">
    <location>
        <begin position="347"/>
        <end position="358"/>
    </location>
</feature>
<dbReference type="RefSeq" id="XP_040782267.1">
    <property type="nucleotide sequence ID" value="XM_040922995.1"/>
</dbReference>
<dbReference type="InterPro" id="IPR050904">
    <property type="entry name" value="Adhesion/Biosynth-related"/>
</dbReference>
<dbReference type="InterPro" id="IPR000782">
    <property type="entry name" value="FAS1_domain"/>
</dbReference>
<keyword evidence="5" id="KW-1185">Reference proteome</keyword>
<dbReference type="GeneID" id="63840124"/>
<feature type="domain" description="FAS1" evidence="3">
    <location>
        <begin position="111"/>
        <end position="249"/>
    </location>
</feature>
<dbReference type="SUPFAM" id="SSF82153">
    <property type="entry name" value="FAS1 domain"/>
    <property type="match status" value="2"/>
</dbReference>
<dbReference type="Gene3D" id="2.30.180.10">
    <property type="entry name" value="FAS1 domain"/>
    <property type="match status" value="2"/>
</dbReference>
<protein>
    <submittedName>
        <fullName evidence="4">FAS1 domain-containing protein</fullName>
    </submittedName>
</protein>
<feature type="domain" description="FAS1" evidence="3">
    <location>
        <begin position="253"/>
        <end position="423"/>
    </location>
</feature>
<sequence length="473" mass="52076">MKTATLLPFAALASGFVVPDAQVFAQLPVHEEQSHDDVSWLDWLSSADAVTSSIHDVVDTWSTGVEDAVNDIKGRLETEFESLFDEEEEYSLDAMMDRPHHGGHRHKHKPNETIYQLISKSKYTTKFKALVDDYEDIVEILNSTSANYTLFVPIDKAFEHIPEDHKPSKDFVEAVLKYHIGLGLYPAGRVLVTHTLPTALEEPLLGDKPQRLRTSVGILSGIRVNFYSKVVGLNLPATNGVIHAVKSILVPPPNVGRALTLFPSRFSTLLLAFEKTNFTSYIHGIKLTGSTVFAPDNGAFAKLGPAANAFLFNTHKGLGYLKALLKYHVVPNEIVYSDAYYSSSDSGGDDDDDDSDEEAGARQDVGRGHTHLDVPTLLGDKNIAIDVARLGGFIRVKVNGYIPIATQDVIAKNGAIHLPARVLIPPHKHGRHHAEEMDEEISVEELMERLADYVDDESANGENQNKAAVELEL</sequence>
<gene>
    <name evidence="4" type="ORF">M406DRAFT_354805</name>
</gene>
<dbReference type="Proteomes" id="UP000803844">
    <property type="component" value="Unassembled WGS sequence"/>
</dbReference>
<dbReference type="EMBL" id="MU032344">
    <property type="protein sequence ID" value="KAF3771306.1"/>
    <property type="molecule type" value="Genomic_DNA"/>
</dbReference>
<name>A0A9P5CVU5_CRYP1</name>
<dbReference type="AlphaFoldDB" id="A0A9P5CVU5"/>
<feature type="signal peptide" evidence="2">
    <location>
        <begin position="1"/>
        <end position="15"/>
    </location>
</feature>
<dbReference type="PANTHER" id="PTHR10900:SF125">
    <property type="entry name" value="FAS1 DOMAIN-CONTAINING PROTEIN YLR001C"/>
    <property type="match status" value="1"/>
</dbReference>
<dbReference type="PROSITE" id="PS50213">
    <property type="entry name" value="FAS1"/>
    <property type="match status" value="2"/>
</dbReference>
<feature type="compositionally biased region" description="Basic and acidic residues" evidence="1">
    <location>
        <begin position="359"/>
        <end position="371"/>
    </location>
</feature>
<dbReference type="SMART" id="SM00554">
    <property type="entry name" value="FAS1"/>
    <property type="match status" value="2"/>
</dbReference>
<feature type="region of interest" description="Disordered" evidence="1">
    <location>
        <begin position="343"/>
        <end position="371"/>
    </location>
</feature>
<organism evidence="4 5">
    <name type="scientific">Cryphonectria parasitica (strain ATCC 38755 / EP155)</name>
    <dbReference type="NCBI Taxonomy" id="660469"/>
    <lineage>
        <taxon>Eukaryota</taxon>
        <taxon>Fungi</taxon>
        <taxon>Dikarya</taxon>
        <taxon>Ascomycota</taxon>
        <taxon>Pezizomycotina</taxon>
        <taxon>Sordariomycetes</taxon>
        <taxon>Sordariomycetidae</taxon>
        <taxon>Diaporthales</taxon>
        <taxon>Cryphonectriaceae</taxon>
        <taxon>Cryphonectria-Endothia species complex</taxon>
        <taxon>Cryphonectria</taxon>
    </lineage>
</organism>
<evidence type="ECO:0000259" key="3">
    <source>
        <dbReference type="PROSITE" id="PS50213"/>
    </source>
</evidence>
<dbReference type="InterPro" id="IPR036378">
    <property type="entry name" value="FAS1_dom_sf"/>
</dbReference>
<keyword evidence="2" id="KW-0732">Signal</keyword>
<reference evidence="4" key="1">
    <citation type="journal article" date="2020" name="Phytopathology">
        <title>Genome sequence of the chestnut blight fungus Cryphonectria parasitica EP155: A fundamental resource for an archetypical invasive plant pathogen.</title>
        <authorList>
            <person name="Crouch J.A."/>
            <person name="Dawe A."/>
            <person name="Aerts A."/>
            <person name="Barry K."/>
            <person name="Churchill A.C.L."/>
            <person name="Grimwood J."/>
            <person name="Hillman B."/>
            <person name="Milgroom M.G."/>
            <person name="Pangilinan J."/>
            <person name="Smith M."/>
            <person name="Salamov A."/>
            <person name="Schmutz J."/>
            <person name="Yadav J."/>
            <person name="Grigoriev I.V."/>
            <person name="Nuss D."/>
        </authorList>
    </citation>
    <scope>NUCLEOTIDE SEQUENCE</scope>
    <source>
        <strain evidence="4">EP155</strain>
    </source>
</reference>
<accession>A0A9P5CVU5</accession>
<feature type="chain" id="PRO_5040243197" evidence="2">
    <location>
        <begin position="16"/>
        <end position="473"/>
    </location>
</feature>
<comment type="caution">
    <text evidence="4">The sequence shown here is derived from an EMBL/GenBank/DDBJ whole genome shotgun (WGS) entry which is preliminary data.</text>
</comment>
<dbReference type="PANTHER" id="PTHR10900">
    <property type="entry name" value="PERIOSTIN-RELATED"/>
    <property type="match status" value="1"/>
</dbReference>
<evidence type="ECO:0000256" key="1">
    <source>
        <dbReference type="SAM" id="MobiDB-lite"/>
    </source>
</evidence>
<evidence type="ECO:0000256" key="2">
    <source>
        <dbReference type="SAM" id="SignalP"/>
    </source>
</evidence>
<dbReference type="Pfam" id="PF02469">
    <property type="entry name" value="Fasciclin"/>
    <property type="match status" value="2"/>
</dbReference>
<proteinExistence type="predicted"/>